<accession>A0A482VGR4</accession>
<dbReference type="EMBL" id="QDEB01102996">
    <property type="protein sequence ID" value="RZC27720.1"/>
    <property type="molecule type" value="Genomic_DNA"/>
</dbReference>
<feature type="transmembrane region" description="Helical" evidence="1">
    <location>
        <begin position="30"/>
        <end position="50"/>
    </location>
</feature>
<protein>
    <recommendedName>
        <fullName evidence="4">7tm 6 domain containing protein</fullName>
    </recommendedName>
</protein>
<keyword evidence="1" id="KW-1133">Transmembrane helix</keyword>
<sequence>MFTMVYHFLSNFLQIHFIVTNFNLDLIMRYSPLLVGIFYVLTAMVLTIIFKDKIVEGFNKFPNFAWSFVNVGQDLREIIKTKSTQMVRTFYVLIGLNVIVVFVNLPVCGNQSEIYIGETAYDHYFGVWGKFLHYIYFGTFPFLTSSVFDALGNCPWYIWNIKNRKTLLNFMTNCLKLMQISFAGMSLDYRLFLS</sequence>
<keyword evidence="1" id="KW-0812">Transmembrane</keyword>
<gene>
    <name evidence="2" type="ORF">BDFB_012584</name>
</gene>
<feature type="transmembrane region" description="Helical" evidence="1">
    <location>
        <begin position="90"/>
        <end position="107"/>
    </location>
</feature>
<keyword evidence="1" id="KW-0472">Membrane</keyword>
<evidence type="ECO:0000313" key="2">
    <source>
        <dbReference type="EMBL" id="RZC27720.1"/>
    </source>
</evidence>
<dbReference type="AlphaFoldDB" id="A0A482VGR4"/>
<dbReference type="Proteomes" id="UP000292052">
    <property type="component" value="Unassembled WGS sequence"/>
</dbReference>
<reference evidence="2 3" key="1">
    <citation type="submission" date="2017-03" db="EMBL/GenBank/DDBJ databases">
        <title>Genome of the blue death feigning beetle - Asbolus verrucosus.</title>
        <authorList>
            <person name="Rider S.D."/>
        </authorList>
    </citation>
    <scope>NUCLEOTIDE SEQUENCE [LARGE SCALE GENOMIC DNA]</scope>
    <source>
        <strain evidence="2">Butters</strain>
        <tissue evidence="2">Head and leg muscle</tissue>
    </source>
</reference>
<evidence type="ECO:0008006" key="4">
    <source>
        <dbReference type="Google" id="ProtNLM"/>
    </source>
</evidence>
<comment type="caution">
    <text evidence="2">The sequence shown here is derived from an EMBL/GenBank/DDBJ whole genome shotgun (WGS) entry which is preliminary data.</text>
</comment>
<feature type="transmembrane region" description="Helical" evidence="1">
    <location>
        <begin position="134"/>
        <end position="159"/>
    </location>
</feature>
<feature type="non-terminal residue" evidence="2">
    <location>
        <position position="194"/>
    </location>
</feature>
<proteinExistence type="predicted"/>
<evidence type="ECO:0000313" key="3">
    <source>
        <dbReference type="Proteomes" id="UP000292052"/>
    </source>
</evidence>
<keyword evidence="3" id="KW-1185">Reference proteome</keyword>
<dbReference type="OrthoDB" id="10519445at2759"/>
<evidence type="ECO:0000256" key="1">
    <source>
        <dbReference type="SAM" id="Phobius"/>
    </source>
</evidence>
<name>A0A482VGR4_ASBVE</name>
<organism evidence="2 3">
    <name type="scientific">Asbolus verrucosus</name>
    <name type="common">Desert ironclad beetle</name>
    <dbReference type="NCBI Taxonomy" id="1661398"/>
    <lineage>
        <taxon>Eukaryota</taxon>
        <taxon>Metazoa</taxon>
        <taxon>Ecdysozoa</taxon>
        <taxon>Arthropoda</taxon>
        <taxon>Hexapoda</taxon>
        <taxon>Insecta</taxon>
        <taxon>Pterygota</taxon>
        <taxon>Neoptera</taxon>
        <taxon>Endopterygota</taxon>
        <taxon>Coleoptera</taxon>
        <taxon>Polyphaga</taxon>
        <taxon>Cucujiformia</taxon>
        <taxon>Tenebrionidae</taxon>
        <taxon>Pimeliinae</taxon>
        <taxon>Asbolus</taxon>
    </lineage>
</organism>